<evidence type="ECO:0000313" key="3">
    <source>
        <dbReference type="Proteomes" id="UP001500021"/>
    </source>
</evidence>
<keyword evidence="3" id="KW-1185">Reference proteome</keyword>
<protein>
    <submittedName>
        <fullName evidence="2">DUF3833 domain-containing protein</fullName>
    </submittedName>
</protein>
<accession>A0ABN1L4Q8</accession>
<dbReference type="PROSITE" id="PS51257">
    <property type="entry name" value="PROKAR_LIPOPROTEIN"/>
    <property type="match status" value="1"/>
</dbReference>
<feature type="signal peptide" evidence="1">
    <location>
        <begin position="1"/>
        <end position="22"/>
    </location>
</feature>
<reference evidence="2 3" key="1">
    <citation type="journal article" date="2019" name="Int. J. Syst. Evol. Microbiol.">
        <title>The Global Catalogue of Microorganisms (GCM) 10K type strain sequencing project: providing services to taxonomists for standard genome sequencing and annotation.</title>
        <authorList>
            <consortium name="The Broad Institute Genomics Platform"/>
            <consortium name="The Broad Institute Genome Sequencing Center for Infectious Disease"/>
            <person name="Wu L."/>
            <person name="Ma J."/>
        </authorList>
    </citation>
    <scope>NUCLEOTIDE SEQUENCE [LARGE SCALE GENOMIC DNA]</scope>
    <source>
        <strain evidence="2 3">JCM 15608</strain>
    </source>
</reference>
<keyword evidence="1" id="KW-0732">Signal</keyword>
<proteinExistence type="predicted"/>
<comment type="caution">
    <text evidence="2">The sequence shown here is derived from an EMBL/GenBank/DDBJ whole genome shotgun (WGS) entry which is preliminary data.</text>
</comment>
<dbReference type="InterPro" id="IPR024409">
    <property type="entry name" value="DUF3833"/>
</dbReference>
<name>A0ABN1L4Q8_9GAMM</name>
<organism evidence="2 3">
    <name type="scientific">Colwellia asteriadis</name>
    <dbReference type="NCBI Taxonomy" id="517723"/>
    <lineage>
        <taxon>Bacteria</taxon>
        <taxon>Pseudomonadati</taxon>
        <taxon>Pseudomonadota</taxon>
        <taxon>Gammaproteobacteria</taxon>
        <taxon>Alteromonadales</taxon>
        <taxon>Colwelliaceae</taxon>
        <taxon>Colwellia</taxon>
    </lineage>
</organism>
<feature type="chain" id="PRO_5045788578" evidence="1">
    <location>
        <begin position="23"/>
        <end position="186"/>
    </location>
</feature>
<sequence length="186" mass="21327">MNRLTKLTATALLVTGLFSCSADIEQYQQTSPTLDIKNYFTGSLTAWGMVQDYSDNVTRRFCVELNGTWQGNNGVLAEVFYFNDGEVTERNWQLTKLDNGEYQGEAEDVIGTASGQQQGFAFQWQYTLSVPVDDDIYHLALDDWMYQIDQHRVFNRTVMKKFGVEVAEITLFFDKEQPLRKCPNVT</sequence>
<gene>
    <name evidence="2" type="ORF">GCM10009111_09460</name>
</gene>
<dbReference type="Pfam" id="PF12915">
    <property type="entry name" value="DUF3833"/>
    <property type="match status" value="1"/>
</dbReference>
<evidence type="ECO:0000313" key="2">
    <source>
        <dbReference type="EMBL" id="GAA0813685.1"/>
    </source>
</evidence>
<dbReference type="Proteomes" id="UP001500021">
    <property type="component" value="Unassembled WGS sequence"/>
</dbReference>
<dbReference type="EMBL" id="BAAAFA010000002">
    <property type="protein sequence ID" value="GAA0813685.1"/>
    <property type="molecule type" value="Genomic_DNA"/>
</dbReference>
<dbReference type="RefSeq" id="WP_215978509.1">
    <property type="nucleotide sequence ID" value="NZ_BAAAFA010000002.1"/>
</dbReference>
<evidence type="ECO:0000256" key="1">
    <source>
        <dbReference type="SAM" id="SignalP"/>
    </source>
</evidence>